<dbReference type="EMBL" id="ML736811">
    <property type="protein sequence ID" value="KAE8400740.1"/>
    <property type="molecule type" value="Genomic_DNA"/>
</dbReference>
<evidence type="ECO:0000313" key="2">
    <source>
        <dbReference type="EMBL" id="KAE8400740.1"/>
    </source>
</evidence>
<name>A0A5N7D2V4_9EURO</name>
<protein>
    <submittedName>
        <fullName evidence="2">Uncharacterized protein</fullName>
    </submittedName>
</protein>
<feature type="region of interest" description="Disordered" evidence="1">
    <location>
        <begin position="68"/>
        <end position="97"/>
    </location>
</feature>
<dbReference type="OrthoDB" id="10441914at2759"/>
<reference evidence="2 3" key="1">
    <citation type="submission" date="2019-04" db="EMBL/GenBank/DDBJ databases">
        <authorList>
            <consortium name="DOE Joint Genome Institute"/>
            <person name="Mondo S."/>
            <person name="Kjaerbolling I."/>
            <person name="Vesth T."/>
            <person name="Frisvad J.C."/>
            <person name="Nybo J.L."/>
            <person name="Theobald S."/>
            <person name="Kildgaard S."/>
            <person name="Isbrandt T."/>
            <person name="Kuo A."/>
            <person name="Sato A."/>
            <person name="Lyhne E.K."/>
            <person name="Kogle M.E."/>
            <person name="Wiebenga A."/>
            <person name="Kun R.S."/>
            <person name="Lubbers R.J."/>
            <person name="Makela M.R."/>
            <person name="Barry K."/>
            <person name="Chovatia M."/>
            <person name="Clum A."/>
            <person name="Daum C."/>
            <person name="Haridas S."/>
            <person name="He G."/>
            <person name="LaButti K."/>
            <person name="Lipzen A."/>
            <person name="Riley R."/>
            <person name="Salamov A."/>
            <person name="Simmons B.A."/>
            <person name="Magnuson J.K."/>
            <person name="Henrissat B."/>
            <person name="Mortensen U.H."/>
            <person name="Larsen T.O."/>
            <person name="Devries R.P."/>
            <person name="Grigoriev I.V."/>
            <person name="Machida M."/>
            <person name="Baker S.E."/>
            <person name="Andersen M.R."/>
            <person name="Cantor M.N."/>
            <person name="Hua S.X."/>
        </authorList>
    </citation>
    <scope>NUCLEOTIDE SEQUENCE [LARGE SCALE GENOMIC DNA]</scope>
    <source>
        <strain evidence="2 3">CBS 119388</strain>
    </source>
</reference>
<keyword evidence="3" id="KW-1185">Reference proteome</keyword>
<gene>
    <name evidence="2" type="ORF">BDV37DRAFT_257000</name>
</gene>
<dbReference type="GeneID" id="43667576"/>
<dbReference type="AlphaFoldDB" id="A0A5N7D2V4"/>
<accession>A0A5N7D2V4</accession>
<evidence type="ECO:0000313" key="3">
    <source>
        <dbReference type="Proteomes" id="UP000325579"/>
    </source>
</evidence>
<dbReference type="Proteomes" id="UP000325579">
    <property type="component" value="Unassembled WGS sequence"/>
</dbReference>
<evidence type="ECO:0000256" key="1">
    <source>
        <dbReference type="SAM" id="MobiDB-lite"/>
    </source>
</evidence>
<organism evidence="2 3">
    <name type="scientific">Aspergillus pseudonomiae</name>
    <dbReference type="NCBI Taxonomy" id="1506151"/>
    <lineage>
        <taxon>Eukaryota</taxon>
        <taxon>Fungi</taxon>
        <taxon>Dikarya</taxon>
        <taxon>Ascomycota</taxon>
        <taxon>Pezizomycotina</taxon>
        <taxon>Eurotiomycetes</taxon>
        <taxon>Eurotiomycetidae</taxon>
        <taxon>Eurotiales</taxon>
        <taxon>Aspergillaceae</taxon>
        <taxon>Aspergillus</taxon>
        <taxon>Aspergillus subgen. Circumdati</taxon>
    </lineage>
</organism>
<proteinExistence type="predicted"/>
<sequence>MSCRNCSDILPVYRKFATCAQCRTRVGRTQRSVSTCGGLFLIVARGTSSLGPIDRLWRISIMGTSPGTRLRRSTFKSSHGVPRNGQAGSKIRLSTKA</sequence>
<dbReference type="RefSeq" id="XP_031938059.1">
    <property type="nucleotide sequence ID" value="XM_032082885.1"/>
</dbReference>